<feature type="region of interest" description="Disordered" evidence="3">
    <location>
        <begin position="1153"/>
        <end position="1175"/>
    </location>
</feature>
<name>A0A7S4U7G2_GUITH</name>
<proteinExistence type="inferred from homology"/>
<dbReference type="SUPFAM" id="SSF81901">
    <property type="entry name" value="HCP-like"/>
    <property type="match status" value="6"/>
</dbReference>
<feature type="region of interest" description="Disordered" evidence="3">
    <location>
        <begin position="312"/>
        <end position="336"/>
    </location>
</feature>
<evidence type="ECO:0000256" key="1">
    <source>
        <dbReference type="ARBA" id="ARBA00038101"/>
    </source>
</evidence>
<accession>A0A7S4U7G2</accession>
<feature type="compositionally biased region" description="Basic residues" evidence="3">
    <location>
        <begin position="1163"/>
        <end position="1175"/>
    </location>
</feature>
<reference evidence="4" key="1">
    <citation type="submission" date="2021-01" db="EMBL/GenBank/DDBJ databases">
        <authorList>
            <person name="Corre E."/>
            <person name="Pelletier E."/>
            <person name="Niang G."/>
            <person name="Scheremetjew M."/>
            <person name="Finn R."/>
            <person name="Kale V."/>
            <person name="Holt S."/>
            <person name="Cochrane G."/>
            <person name="Meng A."/>
            <person name="Brown T."/>
            <person name="Cohen L."/>
        </authorList>
    </citation>
    <scope>NUCLEOTIDE SEQUENCE</scope>
    <source>
        <strain evidence="4">CCMP 2712</strain>
    </source>
</reference>
<feature type="compositionally biased region" description="Basic and acidic residues" evidence="3">
    <location>
        <begin position="312"/>
        <end position="325"/>
    </location>
</feature>
<dbReference type="PANTHER" id="PTHR11102:SF160">
    <property type="entry name" value="ERAD-ASSOCIATED E3 UBIQUITIN-PROTEIN LIGASE COMPONENT HRD3"/>
    <property type="match status" value="1"/>
</dbReference>
<dbReference type="EMBL" id="HBKN01042847">
    <property type="protein sequence ID" value="CAE2331539.1"/>
    <property type="molecule type" value="Transcribed_RNA"/>
</dbReference>
<comment type="similarity">
    <text evidence="1">Belongs to the sel-1 family.</text>
</comment>
<gene>
    <name evidence="4" type="ORF">GTHE00462_LOCUS33534</name>
</gene>
<dbReference type="InterPro" id="IPR011990">
    <property type="entry name" value="TPR-like_helical_dom_sf"/>
</dbReference>
<evidence type="ECO:0000313" key="4">
    <source>
        <dbReference type="EMBL" id="CAE2331539.1"/>
    </source>
</evidence>
<feature type="coiled-coil region" evidence="2">
    <location>
        <begin position="1086"/>
        <end position="1146"/>
    </location>
</feature>
<dbReference type="InterPro" id="IPR006597">
    <property type="entry name" value="Sel1-like"/>
</dbReference>
<protein>
    <submittedName>
        <fullName evidence="4">Uncharacterized protein</fullName>
    </submittedName>
</protein>
<evidence type="ECO:0000256" key="2">
    <source>
        <dbReference type="SAM" id="Coils"/>
    </source>
</evidence>
<dbReference type="PANTHER" id="PTHR11102">
    <property type="entry name" value="SEL-1-LIKE PROTEIN"/>
    <property type="match status" value="1"/>
</dbReference>
<sequence>MWLRGQGSPQQDAKKAAAWLKKAANEGHAEASYQLGVLALTRYKSRRETESAWKWMIQAALLGHREAQFRLGWRFETESAAHVKAQDARDEAGEAAEDVGEGGLLMAKAMGWYLKAARQEHALSQHKVAVMYSQGIKPVDPVEVDRRLRWHLLPSVITWACSQSTAMRTKQAKVFHHMPSVVSWLVPSHSKMKFPNYSEAASWHQRAALNGIYESAYELGRLNHMGIGMKKDANDALKYYLLAARGHDSSAEGSTVFTQYLCPNCGCWNENKYSRNVSKGDIVCKQCRKPRTLPDEVSVVASRLLESVEARDNLSTHRSKTREGLGSRGVMMSRGSQRQVQSQHLSISRDPYDALRTVGGGSVTSLQAPEVDVGRRGTPKEKAMHAVLVAQPSERAIMRVTDVELHCSPRLLHVLHPVGPFLKCKVTNESRFDSGSFYVEPYLYSSRDQAGDKSAKLLYGGRVFVHNMPARSSIIVSFDEDATCPLDLPPGPNHLSICLRMCCEDFLKAVGESVQELEKSMHEQSEVASLQVADALWHGVNFAQNRHEAIRIYRTCGGINLKHPQLLDRKDVVVVVMECGPLPFYFSPVAKSLGYKQAWLALSQLLDENMDKFPSNYLKDQFHLTPSLADDFRNIPAPITHVAAQDMRLLEAQLNLGMWYVQGRYLPKLSHLSLRWCQEAAARGSAKAKHFLGLLYQEGEVVGRDEALAVSYFLEAIRDGSLEAHVSLGICFLEGRGVEGDMQEAFSYLSFAAERGSAIAQFRLGAIHSQRSSRFYDPEESIRWFKAAAENGHRQAQLSYAIALLSGMNVKKNMALAVEMLERSAEQGYAVAEYNLGVLCARGEGVALDAEKAAAYWKRAAAQGLPEAQLELANYYMKVATTDEDKLEELRSRRIRSLCKDRTLFEKIVKLEKIELGYGGKSLMSMNFSLFYKVLQEYAAIIPSLISKESAAALVKKIQRVRGEMEMKAMSYELFLVYLTAVLRKVGVGVRNMFANVYETESMESIMSSQESEEDIQEEHDETSFQLKEELETSQLLRYVRTGVMQKATSPIEMSRSMRMSRSRVVKLKQEVHAARKALKFQKWKIDNAVASMDRLRAEADELKARMQAESAKKKMEMASNIKQSMDRLKRSEESAERSLLVAQERLHQETEALGKSEVKLSHSSKGRKEARRRMSSFRQKYSERVFELREQLEDAAATRLEYSVAAAELYLEAAKHDSMVAAQYLLGKYFEGRDPLPPSWVPRTEHDLTQELLADFVKYSRAFNHKMHRTNVVSSVKSFLESSSESLLACPPGSLGAKDKTSKLKAAERLAFPSWVHGRWRKLSALSWFERASAKEHAGAKVEMALVLKRLKLSPSLAASFTKDPCSSVEALLRQAADQGDVGALLELGRSFLHGDGVEQREEEAVRWLTAAAQGGSVEGWFLLGMCYELGRGTECDGEKAFECYERSADGGWSSALIALGSCYEFGKGVMRSEAEAFRLYEEAADVNVRAIAQLARCYQDGVGVEKNLTKAVELNMIAADADVKANVNLGIAYQYGIGVPRSDEEAFLWFERAAEQGDADGMMNVALCYSSGRGVKEDAAKYETWLTRAAEAGNLRARALVGRLEPAIVRGPAMSRGQGRPSS</sequence>
<keyword evidence="2" id="KW-0175">Coiled coil</keyword>
<organism evidence="4">
    <name type="scientific">Guillardia theta</name>
    <name type="common">Cryptophyte</name>
    <name type="synonym">Cryptomonas phi</name>
    <dbReference type="NCBI Taxonomy" id="55529"/>
    <lineage>
        <taxon>Eukaryota</taxon>
        <taxon>Cryptophyceae</taxon>
        <taxon>Pyrenomonadales</taxon>
        <taxon>Geminigeraceae</taxon>
        <taxon>Guillardia</taxon>
    </lineage>
</organism>
<dbReference type="InterPro" id="IPR050767">
    <property type="entry name" value="Sel1_AlgK"/>
</dbReference>
<dbReference type="Gene3D" id="1.25.40.10">
    <property type="entry name" value="Tetratricopeptide repeat domain"/>
    <property type="match status" value="4"/>
</dbReference>
<evidence type="ECO:0000256" key="3">
    <source>
        <dbReference type="SAM" id="MobiDB-lite"/>
    </source>
</evidence>
<dbReference type="SMART" id="SM00671">
    <property type="entry name" value="SEL1"/>
    <property type="match status" value="15"/>
</dbReference>
<dbReference type="Pfam" id="PF08238">
    <property type="entry name" value="Sel1"/>
    <property type="match status" value="18"/>
</dbReference>